<comment type="caution">
    <text evidence="1">The sequence shown here is derived from an EMBL/GenBank/DDBJ whole genome shotgun (WGS) entry which is preliminary data.</text>
</comment>
<organism evidence="1 2">
    <name type="scientific">Nostoc linckia z8</name>
    <dbReference type="NCBI Taxonomy" id="1628746"/>
    <lineage>
        <taxon>Bacteria</taxon>
        <taxon>Bacillati</taxon>
        <taxon>Cyanobacteriota</taxon>
        <taxon>Cyanophyceae</taxon>
        <taxon>Nostocales</taxon>
        <taxon>Nostocaceae</taxon>
        <taxon>Nostoc</taxon>
    </lineage>
</organism>
<dbReference type="EMBL" id="LAHD01000052">
    <property type="protein sequence ID" value="PHK02497.1"/>
    <property type="molecule type" value="Genomic_DNA"/>
</dbReference>
<dbReference type="GeneID" id="57098116"/>
<evidence type="ECO:0000313" key="2">
    <source>
        <dbReference type="Proteomes" id="UP000222310"/>
    </source>
</evidence>
<accession>A0A9Q5ZB18</accession>
<name>A0A9Q5ZB18_NOSLI</name>
<protein>
    <submittedName>
        <fullName evidence="1">Uncharacterized protein</fullName>
    </submittedName>
</protein>
<sequence length="123" mass="14269">MKIESFFNGELVAESEINNFPIRPNIAQFNTQMLMSESYMKLVNFSQDVNAKGRLELLSVRLELKPEITIQDLEILKLVWDNLVNSVPDGILTEEDKNNFNEIADSNFMPFRFQDNFELHLLG</sequence>
<gene>
    <name evidence="1" type="ORF">VF08_18350</name>
</gene>
<dbReference type="AlphaFoldDB" id="A0A9Q5ZB18"/>
<dbReference type="Proteomes" id="UP000222310">
    <property type="component" value="Unassembled WGS sequence"/>
</dbReference>
<dbReference type="RefSeq" id="WP_099073441.1">
    <property type="nucleotide sequence ID" value="NZ_LAHD01000052.1"/>
</dbReference>
<reference evidence="1 2" key="1">
    <citation type="submission" date="2015-02" db="EMBL/GenBank/DDBJ databases">
        <title>Nostoc linckia genome annotation.</title>
        <authorList>
            <person name="Zhou Z."/>
        </authorList>
    </citation>
    <scope>NUCLEOTIDE SEQUENCE [LARGE SCALE GENOMIC DNA]</scope>
    <source>
        <strain evidence="2">z8</strain>
    </source>
</reference>
<evidence type="ECO:0000313" key="1">
    <source>
        <dbReference type="EMBL" id="PHK02497.1"/>
    </source>
</evidence>
<proteinExistence type="predicted"/>